<sequence>MPELLCQPSDVELRSDSMISSVEPEVLNGIMIVVIDVPFLYHRNAQSFCAIDVSEVQQIVTLEKMECDVPVRYVFPDASQDWINRIASSQLLGVDGVDLQYCRVKHDLIVINDPF</sequence>
<keyword evidence="2" id="KW-1185">Reference proteome</keyword>
<dbReference type="RefSeq" id="XP_056525513.1">
    <property type="nucleotide sequence ID" value="XM_056663400.1"/>
</dbReference>
<dbReference type="EMBL" id="JAPQKL010000002">
    <property type="protein sequence ID" value="KAJ5143869.1"/>
    <property type="molecule type" value="Genomic_DNA"/>
</dbReference>
<proteinExistence type="predicted"/>
<organism evidence="1 2">
    <name type="scientific">Penicillium bovifimosum</name>
    <dbReference type="NCBI Taxonomy" id="126998"/>
    <lineage>
        <taxon>Eukaryota</taxon>
        <taxon>Fungi</taxon>
        <taxon>Dikarya</taxon>
        <taxon>Ascomycota</taxon>
        <taxon>Pezizomycotina</taxon>
        <taxon>Eurotiomycetes</taxon>
        <taxon>Eurotiomycetidae</taxon>
        <taxon>Eurotiales</taxon>
        <taxon>Aspergillaceae</taxon>
        <taxon>Penicillium</taxon>
    </lineage>
</organism>
<name>A0A9W9HCC6_9EURO</name>
<evidence type="ECO:0000313" key="1">
    <source>
        <dbReference type="EMBL" id="KAJ5143869.1"/>
    </source>
</evidence>
<reference evidence="1" key="1">
    <citation type="submission" date="2022-11" db="EMBL/GenBank/DDBJ databases">
        <authorList>
            <person name="Petersen C."/>
        </authorList>
    </citation>
    <scope>NUCLEOTIDE SEQUENCE</scope>
    <source>
        <strain evidence="1">IBT 22155</strain>
    </source>
</reference>
<gene>
    <name evidence="1" type="ORF">N7515_002656</name>
</gene>
<dbReference type="AlphaFoldDB" id="A0A9W9HCC6"/>
<comment type="caution">
    <text evidence="1">The sequence shown here is derived from an EMBL/GenBank/DDBJ whole genome shotgun (WGS) entry which is preliminary data.</text>
</comment>
<dbReference type="Proteomes" id="UP001149079">
    <property type="component" value="Unassembled WGS sequence"/>
</dbReference>
<dbReference type="GeneID" id="81402570"/>
<protein>
    <submittedName>
        <fullName evidence="1">Uncharacterized protein</fullName>
    </submittedName>
</protein>
<reference evidence="1" key="2">
    <citation type="journal article" date="2023" name="IMA Fungus">
        <title>Comparative genomic study of the Penicillium genus elucidates a diverse pangenome and 15 lateral gene transfer events.</title>
        <authorList>
            <person name="Petersen C."/>
            <person name="Sorensen T."/>
            <person name="Nielsen M.R."/>
            <person name="Sondergaard T.E."/>
            <person name="Sorensen J.L."/>
            <person name="Fitzpatrick D.A."/>
            <person name="Frisvad J.C."/>
            <person name="Nielsen K.L."/>
        </authorList>
    </citation>
    <scope>NUCLEOTIDE SEQUENCE</scope>
    <source>
        <strain evidence="1">IBT 22155</strain>
    </source>
</reference>
<accession>A0A9W9HCC6</accession>
<evidence type="ECO:0000313" key="2">
    <source>
        <dbReference type="Proteomes" id="UP001149079"/>
    </source>
</evidence>